<gene>
    <name evidence="1" type="ORF">BBD32_12260</name>
</gene>
<accession>A0AAU8UW43</accession>
<reference evidence="1 2" key="1">
    <citation type="submission" date="2016-07" db="EMBL/GenBank/DDBJ databases">
        <title>Revisiting the taxonomy of the Elizabethkingia Genus using Whole-Genome Sequencing, Optical Mapping, and MALDI-TOF, along with proposal of three novel Elizabethkingia species: Elizabethkingia bruuniana sp. nov., Elizabethkingia ursingii sp. nov., and Elizabethkingia occulta sp. nov.</title>
        <authorList>
            <person name="Nicholson A.C."/>
        </authorList>
    </citation>
    <scope>NUCLEOTIDE SEQUENCE [LARGE SCALE GENOMIC DNA]</scope>
    <source>
        <strain evidence="1 2">F3201</strain>
    </source>
</reference>
<name>A0AAU8UW43_9FLAO</name>
<dbReference type="Proteomes" id="UP000190848">
    <property type="component" value="Chromosome"/>
</dbReference>
<dbReference type="AlphaFoldDB" id="A0AAU8UW43"/>
<dbReference type="InterPro" id="IPR011051">
    <property type="entry name" value="RmlC_Cupin_sf"/>
</dbReference>
<evidence type="ECO:0000313" key="2">
    <source>
        <dbReference type="Proteomes" id="UP000190848"/>
    </source>
</evidence>
<dbReference type="SUPFAM" id="SSF51182">
    <property type="entry name" value="RmlC-like cupins"/>
    <property type="match status" value="1"/>
</dbReference>
<sequence length="148" mass="16974">MMKKTIFLLFITCFSIIFSQQIKDNKRKKIVVDTLLKTEKSWDGIFYKQYPKGVPELSVLKIRIPPNTFLSWHIHLIPNAGYVESGEIIVEKQSDKQKRTIMKGEALAEIVDTYHRGYTGKKGAVLIVFYAGEKGVPLSISKKISDFY</sequence>
<evidence type="ECO:0000313" key="1">
    <source>
        <dbReference type="EMBL" id="AQX02185.1"/>
    </source>
</evidence>
<dbReference type="EMBL" id="CP016374">
    <property type="protein sequence ID" value="AQX02185.1"/>
    <property type="molecule type" value="Genomic_DNA"/>
</dbReference>
<dbReference type="Gene3D" id="2.60.120.10">
    <property type="entry name" value="Jelly Rolls"/>
    <property type="match status" value="1"/>
</dbReference>
<protein>
    <submittedName>
        <fullName evidence="1">Cupin</fullName>
    </submittedName>
</protein>
<proteinExistence type="predicted"/>
<dbReference type="InterPro" id="IPR014710">
    <property type="entry name" value="RmlC-like_jellyroll"/>
</dbReference>
<dbReference type="CDD" id="cd02236">
    <property type="entry name" value="cupin_CV2614-like"/>
    <property type="match status" value="1"/>
</dbReference>
<organism evidence="1 2">
    <name type="scientific">Elizabethkingia anophelis</name>
    <dbReference type="NCBI Taxonomy" id="1117645"/>
    <lineage>
        <taxon>Bacteria</taxon>
        <taxon>Pseudomonadati</taxon>
        <taxon>Bacteroidota</taxon>
        <taxon>Flavobacteriia</taxon>
        <taxon>Flavobacteriales</taxon>
        <taxon>Weeksellaceae</taxon>
        <taxon>Elizabethkingia</taxon>
    </lineage>
</organism>